<organism evidence="3 4">
    <name type="scientific">Mycena alexandri</name>
    <dbReference type="NCBI Taxonomy" id="1745969"/>
    <lineage>
        <taxon>Eukaryota</taxon>
        <taxon>Fungi</taxon>
        <taxon>Dikarya</taxon>
        <taxon>Basidiomycota</taxon>
        <taxon>Agaricomycotina</taxon>
        <taxon>Agaricomycetes</taxon>
        <taxon>Agaricomycetidae</taxon>
        <taxon>Agaricales</taxon>
        <taxon>Marasmiineae</taxon>
        <taxon>Mycenaceae</taxon>
        <taxon>Mycena</taxon>
    </lineage>
</organism>
<proteinExistence type="predicted"/>
<dbReference type="InterPro" id="IPR027417">
    <property type="entry name" value="P-loop_NTPase"/>
</dbReference>
<evidence type="ECO:0000313" key="3">
    <source>
        <dbReference type="EMBL" id="KAJ7040044.1"/>
    </source>
</evidence>
<dbReference type="Pfam" id="PF04548">
    <property type="entry name" value="AIG1"/>
    <property type="match status" value="1"/>
</dbReference>
<comment type="caution">
    <text evidence="3">The sequence shown here is derived from an EMBL/GenBank/DDBJ whole genome shotgun (WGS) entry which is preliminary data.</text>
</comment>
<dbReference type="GO" id="GO:0005525">
    <property type="term" value="F:GTP binding"/>
    <property type="evidence" value="ECO:0007669"/>
    <property type="project" value="InterPro"/>
</dbReference>
<name>A0AAD6XCB2_9AGAR</name>
<dbReference type="SUPFAM" id="SSF52540">
    <property type="entry name" value="P-loop containing nucleoside triphosphate hydrolases"/>
    <property type="match status" value="1"/>
</dbReference>
<accession>A0AAD6XCB2</accession>
<keyword evidence="4" id="KW-1185">Reference proteome</keyword>
<evidence type="ECO:0000256" key="1">
    <source>
        <dbReference type="ARBA" id="ARBA00022741"/>
    </source>
</evidence>
<gene>
    <name evidence="3" type="ORF">C8F04DRAFT_1254499</name>
</gene>
<dbReference type="InterPro" id="IPR006703">
    <property type="entry name" value="G_AIG1"/>
</dbReference>
<evidence type="ECO:0000313" key="4">
    <source>
        <dbReference type="Proteomes" id="UP001218188"/>
    </source>
</evidence>
<dbReference type="AlphaFoldDB" id="A0AAD6XCB2"/>
<sequence>MAANITIIVVLGSRKAGERLLASHKSAVDSTENGTLYHGGQPAQGKVQLVSGYPPKRRFLLHALETPAELEEIEQRVAADITKLGAIPANVGGIVFMCNEKYLEPGIFPFHVGSRFLDLSGESLFQRLMVVPLMPGFVSTTENLIPLSKKGMQIHKFTEPNVVLPWLMTRITKGEDARRIEIQDIYIKASKHVRRNGQQAVILLAGHSGHGKSKTINRLIGQELLSVGRGTLGSTTKVIQRVQVHNRSKELLSEITVAFDDTPGLEDTTFEDRELNASLLRTYKIKHFTDIYPNVILLVAAWESITPDAHNEPAHFTSAIGKTIYALYRSNLVDDLRANIVVVVTKSLSSLHQFDDYKATKEKHVQWRIEEGRRRGIITDLQRKMFPRSSPWEIVFIENGGGGVSLFRTTTMVRISHAARGKASVFPR</sequence>
<protein>
    <recommendedName>
        <fullName evidence="2">AIG1-type G domain-containing protein</fullName>
    </recommendedName>
</protein>
<dbReference type="Proteomes" id="UP001218188">
    <property type="component" value="Unassembled WGS sequence"/>
</dbReference>
<feature type="domain" description="AIG1-type G" evidence="2">
    <location>
        <begin position="202"/>
        <end position="325"/>
    </location>
</feature>
<dbReference type="Gene3D" id="3.40.50.300">
    <property type="entry name" value="P-loop containing nucleotide triphosphate hydrolases"/>
    <property type="match status" value="1"/>
</dbReference>
<keyword evidence="1" id="KW-0547">Nucleotide-binding</keyword>
<evidence type="ECO:0000259" key="2">
    <source>
        <dbReference type="Pfam" id="PF04548"/>
    </source>
</evidence>
<dbReference type="EMBL" id="JARJCM010000024">
    <property type="protein sequence ID" value="KAJ7040044.1"/>
    <property type="molecule type" value="Genomic_DNA"/>
</dbReference>
<reference evidence="3" key="1">
    <citation type="submission" date="2023-03" db="EMBL/GenBank/DDBJ databases">
        <title>Massive genome expansion in bonnet fungi (Mycena s.s.) driven by repeated elements and novel gene families across ecological guilds.</title>
        <authorList>
            <consortium name="Lawrence Berkeley National Laboratory"/>
            <person name="Harder C.B."/>
            <person name="Miyauchi S."/>
            <person name="Viragh M."/>
            <person name="Kuo A."/>
            <person name="Thoen E."/>
            <person name="Andreopoulos B."/>
            <person name="Lu D."/>
            <person name="Skrede I."/>
            <person name="Drula E."/>
            <person name="Henrissat B."/>
            <person name="Morin E."/>
            <person name="Kohler A."/>
            <person name="Barry K."/>
            <person name="LaButti K."/>
            <person name="Morin E."/>
            <person name="Salamov A."/>
            <person name="Lipzen A."/>
            <person name="Mereny Z."/>
            <person name="Hegedus B."/>
            <person name="Baldrian P."/>
            <person name="Stursova M."/>
            <person name="Weitz H."/>
            <person name="Taylor A."/>
            <person name="Grigoriev I.V."/>
            <person name="Nagy L.G."/>
            <person name="Martin F."/>
            <person name="Kauserud H."/>
        </authorList>
    </citation>
    <scope>NUCLEOTIDE SEQUENCE</scope>
    <source>
        <strain evidence="3">CBHHK200</strain>
    </source>
</reference>